<keyword evidence="3" id="KW-1185">Reference proteome</keyword>
<sequence length="452" mass="50535">MHPGHVLAIVVSFIAGRHVLQSIAASSCSSIAAAAAAAKYDGRAAASLGQSPILDYLSSRFTDNAFTAGPKQFLDESRGPLRSLVTASDYDVLTAQTDCLSREVSNNAFVPYDVASLHSDTSYNGTLARTRWSAKKIRVLAQMRNATSTTSQGQMNTTALGVSHHVFDTPLDFFLRFFRGNSLLATERARRREQKAQLHAALNFGFQLVGISPEEDREADPSCVNAVNSPFAAAAVVDHAIDAAVQLLISMAQEYGPPRYPLNVTTLHRSQTALLISRFWSAHITGLRGYLSARHSFLLRAALRGRMLVDKLDDFILLGEALPEDDWDSGLHALGAEIETWLTEIEEQAAGFAELDKSYYQSEVYQEEWRRYHSSISFPAATTSPSFSFGSALEARWFWLRSVAQHYYHFWLTADGSSRCSTEFLCPVYFYWRNWYPAEQFWWRKSDVPRNL</sequence>
<reference evidence="2" key="1">
    <citation type="submission" date="2022-06" db="EMBL/GenBank/DDBJ databases">
        <title>Complete genome sequences of two strains of the flax pathogen Septoria linicola.</title>
        <authorList>
            <person name="Lapalu N."/>
            <person name="Simon A."/>
            <person name="Demenou B."/>
            <person name="Paumier D."/>
            <person name="Guillot M.-P."/>
            <person name="Gout L."/>
            <person name="Valade R."/>
        </authorList>
    </citation>
    <scope>NUCLEOTIDE SEQUENCE</scope>
    <source>
        <strain evidence="2">SE15195</strain>
    </source>
</reference>
<gene>
    <name evidence="2" type="ORF">Slin15195_G130660</name>
</gene>
<evidence type="ECO:0000313" key="3">
    <source>
        <dbReference type="Proteomes" id="UP001056384"/>
    </source>
</evidence>
<keyword evidence="1" id="KW-0732">Signal</keyword>
<evidence type="ECO:0000313" key="2">
    <source>
        <dbReference type="EMBL" id="USW59747.1"/>
    </source>
</evidence>
<accession>A0A9Q9ERB8</accession>
<dbReference type="Proteomes" id="UP001056384">
    <property type="component" value="Chromosome 16"/>
</dbReference>
<proteinExistence type="predicted"/>
<dbReference type="AlphaFoldDB" id="A0A9Q9ERB8"/>
<feature type="chain" id="PRO_5040136458" evidence="1">
    <location>
        <begin position="17"/>
        <end position="452"/>
    </location>
</feature>
<dbReference type="EMBL" id="CP099433">
    <property type="protein sequence ID" value="USW59747.1"/>
    <property type="molecule type" value="Genomic_DNA"/>
</dbReference>
<protein>
    <submittedName>
        <fullName evidence="2">Uncharacterized protein</fullName>
    </submittedName>
</protein>
<name>A0A9Q9ERB8_9PEZI</name>
<feature type="signal peptide" evidence="1">
    <location>
        <begin position="1"/>
        <end position="16"/>
    </location>
</feature>
<evidence type="ECO:0000256" key="1">
    <source>
        <dbReference type="SAM" id="SignalP"/>
    </source>
</evidence>
<organism evidence="2 3">
    <name type="scientific">Septoria linicola</name>
    <dbReference type="NCBI Taxonomy" id="215465"/>
    <lineage>
        <taxon>Eukaryota</taxon>
        <taxon>Fungi</taxon>
        <taxon>Dikarya</taxon>
        <taxon>Ascomycota</taxon>
        <taxon>Pezizomycotina</taxon>
        <taxon>Dothideomycetes</taxon>
        <taxon>Dothideomycetidae</taxon>
        <taxon>Mycosphaerellales</taxon>
        <taxon>Mycosphaerellaceae</taxon>
        <taxon>Septoria</taxon>
    </lineage>
</organism>